<dbReference type="RefSeq" id="YP_001427085.1">
    <property type="nucleotide sequence ID" value="NC_008724.1"/>
</dbReference>
<evidence type="ECO:0000313" key="1">
    <source>
        <dbReference type="EMBL" id="ABT16738.1"/>
    </source>
</evidence>
<gene>
    <name evidence="1" type="primary">z604L</name>
    <name evidence="1" type="ORF">ATCV1_z604L</name>
</gene>
<dbReference type="Proteomes" id="UP000202420">
    <property type="component" value="Segment"/>
</dbReference>
<keyword evidence="2" id="KW-1185">Reference proteome</keyword>
<protein>
    <submittedName>
        <fullName evidence="1">Uncharacterized protein z604L</fullName>
    </submittedName>
</protein>
<reference evidence="1 2" key="1">
    <citation type="submission" date="2006-09" db="EMBL/GenBank/DDBJ databases">
        <title>Sequence and annotation of the 288-kb ATCV-1 virus that infects an endosymbiotic Chlorella strain of the heliozoon Acanthocystis turfacea.</title>
        <authorList>
            <person name="Fitzgerald L.A."/>
            <person name="Graves M.V."/>
            <person name="Li X."/>
            <person name="Pfitzner A.J.P."/>
            <person name="Hartigan J."/>
            <person name="Van Etten J.L."/>
        </authorList>
    </citation>
    <scope>NUCLEOTIDE SEQUENCE [LARGE SCALE GENOMIC DNA]</scope>
    <source>
        <strain evidence="1 2">ATCV-1</strain>
    </source>
</reference>
<evidence type="ECO:0000313" key="2">
    <source>
        <dbReference type="Proteomes" id="UP000202420"/>
    </source>
</evidence>
<proteinExistence type="predicted"/>
<sequence length="116" mass="12479">MKEAVLDSMKAMGRATYGELNFLIRIYSLAIQSAARPASVILIATTSPVFLSTASHTSALPPLPSIVVNVYFWKTLTASFSFSSAFLASALARGAKHEENMFEKKSMVGGSLSRCL</sequence>
<accession>A7K9L4</accession>
<dbReference type="GeneID" id="5470305"/>
<name>A7K9L4_9PHYC</name>
<dbReference type="KEGG" id="vg:5470305"/>
<organism evidence="1 2">
    <name type="scientific">Chlorovirus heliozoae</name>
    <dbReference type="NCBI Taxonomy" id="322019"/>
    <lineage>
        <taxon>Viruses</taxon>
        <taxon>Varidnaviria</taxon>
        <taxon>Bamfordvirae</taxon>
        <taxon>Nucleocytoviricota</taxon>
        <taxon>Megaviricetes</taxon>
        <taxon>Algavirales</taxon>
        <taxon>Phycodnaviridae</taxon>
        <taxon>Chlorovirus</taxon>
    </lineage>
</organism>
<dbReference type="EMBL" id="EF101928">
    <property type="protein sequence ID" value="ABT16738.1"/>
    <property type="molecule type" value="Genomic_DNA"/>
</dbReference>